<evidence type="ECO:0000313" key="2">
    <source>
        <dbReference type="Proteomes" id="UP000005546"/>
    </source>
</evidence>
<gene>
    <name evidence="1" type="ORF">HMPREF9442_03183</name>
</gene>
<comment type="caution">
    <text evidence="1">The sequence shown here is derived from an EMBL/GenBank/DDBJ whole genome shotgun (WGS) entry which is preliminary data.</text>
</comment>
<proteinExistence type="predicted"/>
<dbReference type="Proteomes" id="UP000005546">
    <property type="component" value="Unassembled WGS sequence"/>
</dbReference>
<organism evidence="1 2">
    <name type="scientific">Paraprevotella xylaniphila YIT 11841</name>
    <dbReference type="NCBI Taxonomy" id="762982"/>
    <lineage>
        <taxon>Bacteria</taxon>
        <taxon>Pseudomonadati</taxon>
        <taxon>Bacteroidota</taxon>
        <taxon>Bacteroidia</taxon>
        <taxon>Bacteroidales</taxon>
        <taxon>Prevotellaceae</taxon>
        <taxon>Paraprevotella</taxon>
    </lineage>
</organism>
<name>F3QY90_9BACT</name>
<evidence type="ECO:0000313" key="1">
    <source>
        <dbReference type="EMBL" id="EGG50437.1"/>
    </source>
</evidence>
<dbReference type="EMBL" id="AFBR01000093">
    <property type="protein sequence ID" value="EGG50437.1"/>
    <property type="molecule type" value="Genomic_DNA"/>
</dbReference>
<keyword evidence="2" id="KW-1185">Reference proteome</keyword>
<dbReference type="AlphaFoldDB" id="F3QY90"/>
<dbReference type="HOGENOM" id="CLU_201869_0_0_10"/>
<accession>F3QY90</accession>
<reference evidence="1 2" key="1">
    <citation type="submission" date="2011-02" db="EMBL/GenBank/DDBJ databases">
        <authorList>
            <person name="Weinstock G."/>
            <person name="Sodergren E."/>
            <person name="Clifton S."/>
            <person name="Fulton L."/>
            <person name="Fulton B."/>
            <person name="Courtney L."/>
            <person name="Fronick C."/>
            <person name="Harrison M."/>
            <person name="Strong C."/>
            <person name="Farmer C."/>
            <person name="Delahaunty K."/>
            <person name="Markovic C."/>
            <person name="Hall O."/>
            <person name="Minx P."/>
            <person name="Tomlinson C."/>
            <person name="Mitreva M."/>
            <person name="Hou S."/>
            <person name="Chen J."/>
            <person name="Wollam A."/>
            <person name="Pepin K.H."/>
            <person name="Johnson M."/>
            <person name="Bhonagiri V."/>
            <person name="Zhang X."/>
            <person name="Suruliraj S."/>
            <person name="Warren W."/>
            <person name="Chinwalla A."/>
            <person name="Mardis E.R."/>
            <person name="Wilson R.K."/>
        </authorList>
    </citation>
    <scope>NUCLEOTIDE SEQUENCE [LARGE SCALE GENOMIC DNA]</scope>
    <source>
        <strain evidence="1 2">YIT 11841</strain>
    </source>
</reference>
<sequence length="52" mass="5905">MKTGNRSAESGKSFGAERKIAWLRLKNRLAQKKSPFKEEPFPSSVRYADTFG</sequence>
<protein>
    <submittedName>
        <fullName evidence="1">Uncharacterized protein</fullName>
    </submittedName>
</protein>